<feature type="region of interest" description="Disordered" evidence="1">
    <location>
        <begin position="374"/>
        <end position="422"/>
    </location>
</feature>
<name>A0A9W6V556_9ACTN</name>
<dbReference type="SUPFAM" id="SSF52540">
    <property type="entry name" value="P-loop containing nucleoside triphosphate hydrolases"/>
    <property type="match status" value="1"/>
</dbReference>
<dbReference type="RefSeq" id="WP_285740931.1">
    <property type="nucleotide sequence ID" value="NZ_BSSA01000060.1"/>
</dbReference>
<dbReference type="Proteomes" id="UP001165041">
    <property type="component" value="Unassembled WGS sequence"/>
</dbReference>
<gene>
    <name evidence="3" type="ORF">Kpho02_77030</name>
</gene>
<evidence type="ECO:0000256" key="1">
    <source>
        <dbReference type="SAM" id="MobiDB-lite"/>
    </source>
</evidence>
<protein>
    <recommendedName>
        <fullName evidence="2">ORC1/DEAH AAA+ ATPase domain-containing protein</fullName>
    </recommendedName>
</protein>
<comment type="caution">
    <text evidence="3">The sequence shown here is derived from an EMBL/GenBank/DDBJ whole genome shotgun (WGS) entry which is preliminary data.</text>
</comment>
<dbReference type="AlphaFoldDB" id="A0A9W6V556"/>
<dbReference type="EMBL" id="BSSA01000060">
    <property type="protein sequence ID" value="GLW75406.1"/>
    <property type="molecule type" value="Genomic_DNA"/>
</dbReference>
<dbReference type="InterPro" id="IPR049945">
    <property type="entry name" value="AAA_22"/>
</dbReference>
<feature type="domain" description="ORC1/DEAH AAA+ ATPase" evidence="2">
    <location>
        <begin position="149"/>
        <end position="238"/>
    </location>
</feature>
<dbReference type="Gene3D" id="3.40.50.300">
    <property type="entry name" value="P-loop containing nucleotide triphosphate hydrolases"/>
    <property type="match status" value="1"/>
</dbReference>
<evidence type="ECO:0000259" key="2">
    <source>
        <dbReference type="Pfam" id="PF13401"/>
    </source>
</evidence>
<proteinExistence type="predicted"/>
<reference evidence="3" key="1">
    <citation type="submission" date="2023-02" db="EMBL/GenBank/DDBJ databases">
        <title>Kitasatospora phosalacinea NBRC 14627.</title>
        <authorList>
            <person name="Ichikawa N."/>
            <person name="Sato H."/>
            <person name="Tonouchi N."/>
        </authorList>
    </citation>
    <scope>NUCLEOTIDE SEQUENCE</scope>
    <source>
        <strain evidence="3">NBRC 14627</strain>
    </source>
</reference>
<evidence type="ECO:0000313" key="3">
    <source>
        <dbReference type="EMBL" id="GLW75406.1"/>
    </source>
</evidence>
<accession>A0A9W6V556</accession>
<evidence type="ECO:0000313" key="4">
    <source>
        <dbReference type="Proteomes" id="UP001165041"/>
    </source>
</evidence>
<sequence length="422" mass="46133">MTDLMADRLPLFGFGPAPDRTTFEGWQHWLSTRGTFAPAPRMTAAEHAALSPRARALHDLHRAATHVNLTLQRTPMSDRVAALMDSRMRNNALDLEPGTRDGLMISGGGFQGKTATACDVAAEFEGLWRGLGPQLMPQPVPVPGTRDLLAPVVYCKTPVRATPKGLCQAILDFFGAPHPKTLHLSVRAVRDQLKAHSSAVLVLDDITRLRMHREDDQDTLDLVRDLMDMNVTLVLIGVDIPGSGLLREGRHNRRTGRIVMPGTSRRSFLDEAATQTERRFDLIALDPFDYGTDTGIAAWMSHLAGIEVQLRLLHGHEGMLTGGGMPEYLFARTNGIVGLLKRLIVDGCDHAMRTGAERLTPQLLAEVNIGLGNFPDRDPDAGEIPDIPPATAVPAGPVPGQRRRGRPRNTVFDDHENRASGE</sequence>
<feature type="compositionally biased region" description="Basic and acidic residues" evidence="1">
    <location>
        <begin position="411"/>
        <end position="422"/>
    </location>
</feature>
<organism evidence="3 4">
    <name type="scientific">Kitasatospora phosalacinea</name>
    <dbReference type="NCBI Taxonomy" id="2065"/>
    <lineage>
        <taxon>Bacteria</taxon>
        <taxon>Bacillati</taxon>
        <taxon>Actinomycetota</taxon>
        <taxon>Actinomycetes</taxon>
        <taxon>Kitasatosporales</taxon>
        <taxon>Streptomycetaceae</taxon>
        <taxon>Kitasatospora</taxon>
    </lineage>
</organism>
<dbReference type="Pfam" id="PF13401">
    <property type="entry name" value="AAA_22"/>
    <property type="match status" value="1"/>
</dbReference>
<dbReference type="GO" id="GO:0016887">
    <property type="term" value="F:ATP hydrolysis activity"/>
    <property type="evidence" value="ECO:0007669"/>
    <property type="project" value="InterPro"/>
</dbReference>
<feature type="compositionally biased region" description="Low complexity" evidence="1">
    <location>
        <begin position="389"/>
        <end position="400"/>
    </location>
</feature>
<dbReference type="InterPro" id="IPR027417">
    <property type="entry name" value="P-loop_NTPase"/>
</dbReference>